<dbReference type="SUPFAM" id="SSF49363">
    <property type="entry name" value="Purple acid phosphatase, N-terminal domain"/>
    <property type="match status" value="1"/>
</dbReference>
<dbReference type="Gene3D" id="3.60.21.10">
    <property type="match status" value="1"/>
</dbReference>
<comment type="caution">
    <text evidence="5">The sequence shown here is derived from an EMBL/GenBank/DDBJ whole genome shotgun (WGS) entry which is preliminary data.</text>
</comment>
<evidence type="ECO:0000259" key="3">
    <source>
        <dbReference type="Pfam" id="PF00149"/>
    </source>
</evidence>
<dbReference type="InterPro" id="IPR039331">
    <property type="entry name" value="PAPs-like"/>
</dbReference>
<dbReference type="AlphaFoldDB" id="A0A5C6RT29"/>
<dbReference type="InterPro" id="IPR004843">
    <property type="entry name" value="Calcineurin-like_PHP"/>
</dbReference>
<evidence type="ECO:0000313" key="6">
    <source>
        <dbReference type="Proteomes" id="UP000321580"/>
    </source>
</evidence>
<dbReference type="EMBL" id="VOOR01000011">
    <property type="protein sequence ID" value="TXB64472.1"/>
    <property type="molecule type" value="Genomic_DNA"/>
</dbReference>
<dbReference type="OrthoDB" id="596345at2"/>
<dbReference type="InterPro" id="IPR029052">
    <property type="entry name" value="Metallo-depent_PP-like"/>
</dbReference>
<keyword evidence="6" id="KW-1185">Reference proteome</keyword>
<proteinExistence type="predicted"/>
<dbReference type="PANTHER" id="PTHR22953:SF153">
    <property type="entry name" value="PURPLE ACID PHOSPHATASE"/>
    <property type="match status" value="1"/>
</dbReference>
<evidence type="ECO:0000256" key="2">
    <source>
        <dbReference type="SAM" id="MobiDB-lite"/>
    </source>
</evidence>
<dbReference type="InterPro" id="IPR015914">
    <property type="entry name" value="PAPs_N"/>
</dbReference>
<dbReference type="RefSeq" id="WP_147166767.1">
    <property type="nucleotide sequence ID" value="NZ_VOOR01000011.1"/>
</dbReference>
<reference evidence="5 6" key="1">
    <citation type="submission" date="2019-08" db="EMBL/GenBank/DDBJ databases">
        <title>Genome of Phaeodactylibacter luteus.</title>
        <authorList>
            <person name="Bowman J.P."/>
        </authorList>
    </citation>
    <scope>NUCLEOTIDE SEQUENCE [LARGE SCALE GENOMIC DNA]</scope>
    <source>
        <strain evidence="5 6">KCTC 42180</strain>
    </source>
</reference>
<dbReference type="Gene3D" id="2.60.40.380">
    <property type="entry name" value="Purple acid phosphatase-like, N-terminal"/>
    <property type="match status" value="1"/>
</dbReference>
<name>A0A5C6RT29_9BACT</name>
<dbReference type="GO" id="GO:0003993">
    <property type="term" value="F:acid phosphatase activity"/>
    <property type="evidence" value="ECO:0007669"/>
    <property type="project" value="InterPro"/>
</dbReference>
<dbReference type="Pfam" id="PF00149">
    <property type="entry name" value="Metallophos"/>
    <property type="match status" value="1"/>
</dbReference>
<dbReference type="InterPro" id="IPR008963">
    <property type="entry name" value="Purple_acid_Pase-like_N"/>
</dbReference>
<feature type="domain" description="Purple acid phosphatase N-terminal" evidence="4">
    <location>
        <begin position="31"/>
        <end position="119"/>
    </location>
</feature>
<dbReference type="SUPFAM" id="SSF56300">
    <property type="entry name" value="Metallo-dependent phosphatases"/>
    <property type="match status" value="1"/>
</dbReference>
<dbReference type="Pfam" id="PF16656">
    <property type="entry name" value="Pur_ac_phosph_N"/>
    <property type="match status" value="1"/>
</dbReference>
<protein>
    <submittedName>
        <fullName evidence="5">Metallophosphoesterase family protein</fullName>
    </submittedName>
</protein>
<feature type="domain" description="Calcineurin-like phosphoesterase" evidence="3">
    <location>
        <begin position="147"/>
        <end position="303"/>
    </location>
</feature>
<dbReference type="GO" id="GO:0046872">
    <property type="term" value="F:metal ion binding"/>
    <property type="evidence" value="ECO:0007669"/>
    <property type="project" value="InterPro"/>
</dbReference>
<dbReference type="PANTHER" id="PTHR22953">
    <property type="entry name" value="ACID PHOSPHATASE RELATED"/>
    <property type="match status" value="1"/>
</dbReference>
<feature type="region of interest" description="Disordered" evidence="2">
    <location>
        <begin position="414"/>
        <end position="466"/>
    </location>
</feature>
<evidence type="ECO:0000256" key="1">
    <source>
        <dbReference type="ARBA" id="ARBA00022729"/>
    </source>
</evidence>
<sequence length="551" mass="61790">MLRKGYQDWIITGCLVAWAFTVVQAEAVRFRAMWRDDPATTMVIGWDQVSGYDPVLHYDEVDFGKQATAYRMAKRPDRITTAKGMKNHFVRLTGLSPNTLYYFVVKDNEGTSRRYAFQTAPDDPGVRLSIVAGGDSRNNRDARVEANRLVSKLRPHFVVFDGDMTGGDTDQNWRDWMDDWQETVGSDGRLFPVVAARGNHERENASITELFDSPSPDVYFALTFGGGLFRLYTLNSLIAPAGRQQIWLEGDLKANPDVRWKMAQYHQPMRPHTRRKPERDDLYAAWAGLLYEHGVDLVLESDAHMVKTTYPVRPFKGLGSEEGFIRDDEKGIVFIGEGCWGAPLRDADDAKSWTRATGSFNQFKWIFVSQEKIEVRTIKTDNTQYVAEVSHNNIFEPPIGLTIWAPPTGDVLAILHPDPPADPLAGQRLAAREQEAAESAPSPPDAAAPSEPKPKPPSKPVDKNDWTVFPKAVTDETGGVVISYEMPARGDVSLQLINREWQMVTRVALDNEPGGPAEKRLDLSGVSDGEYLLVIKRNGQLLKRIFILKGQ</sequence>
<evidence type="ECO:0000259" key="4">
    <source>
        <dbReference type="Pfam" id="PF16656"/>
    </source>
</evidence>
<dbReference type="Proteomes" id="UP000321580">
    <property type="component" value="Unassembled WGS sequence"/>
</dbReference>
<organism evidence="5 6">
    <name type="scientific">Phaeodactylibacter luteus</name>
    <dbReference type="NCBI Taxonomy" id="1564516"/>
    <lineage>
        <taxon>Bacteria</taxon>
        <taxon>Pseudomonadati</taxon>
        <taxon>Bacteroidota</taxon>
        <taxon>Saprospiria</taxon>
        <taxon>Saprospirales</taxon>
        <taxon>Haliscomenobacteraceae</taxon>
        <taxon>Phaeodactylibacter</taxon>
    </lineage>
</organism>
<gene>
    <name evidence="5" type="ORF">FRY97_07170</name>
</gene>
<accession>A0A5C6RT29</accession>
<keyword evidence="1" id="KW-0732">Signal</keyword>
<evidence type="ECO:0000313" key="5">
    <source>
        <dbReference type="EMBL" id="TXB64472.1"/>
    </source>
</evidence>